<dbReference type="EC" id="2.7.11.1" evidence="11"/>
<dbReference type="Gene3D" id="3.40.50.300">
    <property type="entry name" value="P-loop containing nucleotide triphosphate hydrolases"/>
    <property type="match status" value="1"/>
</dbReference>
<sequence>MTDPRFSDLSTEELRIVDAACKAFEEDFAQQRSTLEQHLAQGTIRIRSVLFEELLAIEIELRARGGSLPPIASYETRFPDRKEQIQSVFQRIADQSLQTRELSAANSKSKIQLHPSGADLQIPDSIGRFRIDEVLGQGGFGIVYKARDEGLERAVAIKVPRARFLSLSQNETEAKIVAKLDHPNIVPVYELGSDEDFPFYIVSKYIDGFSLAQQIKLGQVGNAFAAAELIATVAQALHYAHEQGLVHRDVKPGNILMDGDGNPFVIDFGLALREQDIGEGPKHAGTPAYMSPEQARGEGHRVDRRSDVFSLGAVLYQLLAGQLPFHGETKAELLDQVTNGESKPLRQHDASLPKELERICTKAMAKRVTERYPSARDFAEDLRLFLAENPALARGSANGGLAGKVSESQSSTPPSSPDSATASSGAVGLGSSGSQAISIVPKGLRSFDASDADFFLDLLPGPRDREGLPDSLRFWKTHIEETDPDHTFSVGLIYGPSGCGKSSFVKAGLMPRLSNEVDVVYIEASPAESETRLLHGLWKQYPALRGIDSLKEALTALRRGRGVPVGKKVLIVLDRFEQWLHAKKEEEYTDLVEALRQCDGGRVQCIMLVRDDFWLAVSRFLHELEVRLVEGHNTALVDLFDLKHARKVLAAFGRAFGRLPKTFGETTKAQKKFLQQATVGLAVDGKVICVRLALFADMMKDKLWVPATLKELGGTKGVGVKFLEEVFSAPSANPSHRLHQKAARAVLKDLLPDYGTDIKGTMRSHAELMEASGYGDRPHDFDDLIKILDSEIRLITPTDPEGNGANDQYVTQAPKGQLYFQLTHDYLVHSLRDWLTRKQKETASGRAELKLFDAALLWNAEPKNRFLPSWWENLNIRLFTDKRKWTEPQRNMMAKAGRTHGIRTGMVALLLVAASFIGLSIRQSVVESQHLTRATALVGSLGSADIAQVPSVISDLNQHREWADSLLKAKLATASDGSSEKLHLSLALLPVDESQLEYLRDQLLVCSLTQFPVLRTGLLPHKDKLVETLWIVAKDEEQEAVVRFQAAATLAEYAPDDERWRATAPFVCAHLTSAVSSVYLGPWRELLQPASKPLMEPLTAIHADRSVSGKRREAAAFALSDYLREQPDKLVDVVLVADELAEFTLLSNALTPHAATVQQRLLEEMRALLPVELDKTNEHLAESDQILRDAHWKRQSLAAVTLVHLGVGDEVWALLKLTPDPSLRSFVIHHLGKLGTNHNTLAARLNRESDVSVRKGLVQSLGGLNAAMLPASDRNRIAAQLKSLYVTDLDSGIHGSASWTLRQWGIPLPRLPVCEPTLNEGQLARAAKLNAEVDEIRQRITTDEQAGLLARQAAWERQLREQAAPSLDSLKEGLVAHYPLDETEGRETANAVEGQPVGIYEGQGQPEWKQGVVRNAIRLDGKGGHIRCGQIFNPDRGDAFSYGCWVFSENQGRYATLIGKMDSAKNLRGFDLFLDASGRMEVHFKHHYPSNFLKTMSVDSLPPGQWHHVMMTYDGSSTAAGVMLYLDGQPIDTKVVTESLSDTIQNDAPLNIGMRDIQYPFLGAIDDMRIYNRLLSDGEVQQLYATGLRALAGVATETRTTEQQALLSAAYRPQDEPLQRLENQLAASETALSEARWNGVRRWYVNGQGQTMAVIPNPAASSESSINYSFAIASHEVTVAEFRRFRGDIAADETNAPTEDCPVHKVSWYDAAAYCNWLSQQEGIPEHQWVYEPTENGQYADGMLIRENALELTGYRLPTEAEWEHAGRAGSTGTYGFGESLSLLERYARYDHSSSSRRHSVESLLPNTLGLFDIHGNVWEWTQTSLSGSISPVRDDGTRLLRGGSFLYSSLNVSFANRTSLQPTYRDRYGGFRPSRTLLFSH</sequence>
<dbReference type="InterPro" id="IPR016024">
    <property type="entry name" value="ARM-type_fold"/>
</dbReference>
<dbReference type="SMART" id="SM00220">
    <property type="entry name" value="S_TKc"/>
    <property type="match status" value="1"/>
</dbReference>
<dbReference type="SUPFAM" id="SSF48371">
    <property type="entry name" value="ARM repeat"/>
    <property type="match status" value="1"/>
</dbReference>
<reference evidence="11 12" key="1">
    <citation type="submission" date="2019-02" db="EMBL/GenBank/DDBJ databases">
        <title>Deep-cultivation of Planctomycetes and their phenomic and genomic characterization uncovers novel biology.</title>
        <authorList>
            <person name="Wiegand S."/>
            <person name="Jogler M."/>
            <person name="Boedeker C."/>
            <person name="Pinto D."/>
            <person name="Vollmers J."/>
            <person name="Rivas-Marin E."/>
            <person name="Kohn T."/>
            <person name="Peeters S.H."/>
            <person name="Heuer A."/>
            <person name="Rast P."/>
            <person name="Oberbeckmann S."/>
            <person name="Bunk B."/>
            <person name="Jeske O."/>
            <person name="Meyerdierks A."/>
            <person name="Storesund J.E."/>
            <person name="Kallscheuer N."/>
            <person name="Luecker S."/>
            <person name="Lage O.M."/>
            <person name="Pohl T."/>
            <person name="Merkel B.J."/>
            <person name="Hornburger P."/>
            <person name="Mueller R.-W."/>
            <person name="Bruemmer F."/>
            <person name="Labrenz M."/>
            <person name="Spormann A.M."/>
            <person name="Op Den Camp H."/>
            <person name="Overmann J."/>
            <person name="Amann R."/>
            <person name="Jetten M.S.M."/>
            <person name="Mascher T."/>
            <person name="Medema M.H."/>
            <person name="Devos D.P."/>
            <person name="Kaster A.-K."/>
            <person name="Ovreas L."/>
            <person name="Rohde M."/>
            <person name="Galperin M.Y."/>
            <person name="Jogler C."/>
        </authorList>
    </citation>
    <scope>NUCLEOTIDE SEQUENCE [LARGE SCALE GENOMIC DNA]</scope>
    <source>
        <strain evidence="11 12">Poly41</strain>
    </source>
</reference>
<feature type="domain" description="Protein kinase" evidence="10">
    <location>
        <begin position="129"/>
        <end position="386"/>
    </location>
</feature>
<evidence type="ECO:0000313" key="11">
    <source>
        <dbReference type="EMBL" id="TWU33873.1"/>
    </source>
</evidence>
<evidence type="ECO:0000256" key="9">
    <source>
        <dbReference type="SAM" id="MobiDB-lite"/>
    </source>
</evidence>
<keyword evidence="12" id="KW-1185">Reference proteome</keyword>
<dbReference type="Gene3D" id="2.60.120.200">
    <property type="match status" value="1"/>
</dbReference>
<evidence type="ECO:0000256" key="2">
    <source>
        <dbReference type="ARBA" id="ARBA00022729"/>
    </source>
</evidence>
<dbReference type="InterPro" id="IPR016187">
    <property type="entry name" value="CTDL_fold"/>
</dbReference>
<evidence type="ECO:0000256" key="8">
    <source>
        <dbReference type="SAM" id="Coils"/>
    </source>
</evidence>
<keyword evidence="6" id="KW-1015">Disulfide bond</keyword>
<dbReference type="SUPFAM" id="SSF56112">
    <property type="entry name" value="Protein kinase-like (PK-like)"/>
    <property type="match status" value="1"/>
</dbReference>
<organism evidence="11 12">
    <name type="scientific">Novipirellula artificiosorum</name>
    <dbReference type="NCBI Taxonomy" id="2528016"/>
    <lineage>
        <taxon>Bacteria</taxon>
        <taxon>Pseudomonadati</taxon>
        <taxon>Planctomycetota</taxon>
        <taxon>Planctomycetia</taxon>
        <taxon>Pirellulales</taxon>
        <taxon>Pirellulaceae</taxon>
        <taxon>Novipirellula</taxon>
    </lineage>
</organism>
<dbReference type="SUPFAM" id="SSF49899">
    <property type="entry name" value="Concanavalin A-like lectins/glucanases"/>
    <property type="match status" value="1"/>
</dbReference>
<dbReference type="GO" id="GO:0004674">
    <property type="term" value="F:protein serine/threonine kinase activity"/>
    <property type="evidence" value="ECO:0007669"/>
    <property type="project" value="UniProtKB-EC"/>
</dbReference>
<feature type="compositionally biased region" description="Low complexity" evidence="9">
    <location>
        <begin position="406"/>
        <end position="426"/>
    </location>
</feature>
<evidence type="ECO:0000256" key="4">
    <source>
        <dbReference type="ARBA" id="ARBA00022777"/>
    </source>
</evidence>
<dbReference type="Gene3D" id="1.10.510.10">
    <property type="entry name" value="Transferase(Phosphotransferase) domain 1"/>
    <property type="match status" value="1"/>
</dbReference>
<protein>
    <submittedName>
        <fullName evidence="11">Serine/threonine-protein kinase PrkC</fullName>
        <ecNumber evidence="11">2.7.11.1</ecNumber>
    </submittedName>
</protein>
<dbReference type="InterPro" id="IPR042095">
    <property type="entry name" value="SUMF_sf"/>
</dbReference>
<feature type="coiled-coil region" evidence="8">
    <location>
        <begin position="1319"/>
        <end position="1346"/>
    </location>
</feature>
<gene>
    <name evidence="11" type="primary">prkC_19</name>
    <name evidence="11" type="ORF">Poly41_48730</name>
</gene>
<dbReference type="PROSITE" id="PS50011">
    <property type="entry name" value="PROTEIN_KINASE_DOM"/>
    <property type="match status" value="1"/>
</dbReference>
<dbReference type="InterPro" id="IPR013320">
    <property type="entry name" value="ConA-like_dom_sf"/>
</dbReference>
<keyword evidence="2" id="KW-0732">Signal</keyword>
<feature type="region of interest" description="Disordered" evidence="9">
    <location>
        <begin position="281"/>
        <end position="301"/>
    </location>
</feature>
<dbReference type="Proteomes" id="UP000319143">
    <property type="component" value="Unassembled WGS sequence"/>
</dbReference>
<dbReference type="InterPro" id="IPR017441">
    <property type="entry name" value="Protein_kinase_ATP_BS"/>
</dbReference>
<dbReference type="PANTHER" id="PTHR43289">
    <property type="entry name" value="MITOGEN-ACTIVATED PROTEIN KINASE KINASE KINASE 20-RELATED"/>
    <property type="match status" value="1"/>
</dbReference>
<dbReference type="InterPro" id="IPR027417">
    <property type="entry name" value="P-loop_NTPase"/>
</dbReference>
<keyword evidence="3 7" id="KW-0547">Nucleotide-binding</keyword>
<dbReference type="SMART" id="SM00560">
    <property type="entry name" value="LamGL"/>
    <property type="match status" value="1"/>
</dbReference>
<dbReference type="InterPro" id="IPR005532">
    <property type="entry name" value="SUMF_dom"/>
</dbReference>
<evidence type="ECO:0000256" key="3">
    <source>
        <dbReference type="ARBA" id="ARBA00022741"/>
    </source>
</evidence>
<dbReference type="InterPro" id="IPR000719">
    <property type="entry name" value="Prot_kinase_dom"/>
</dbReference>
<proteinExistence type="predicted"/>
<evidence type="ECO:0000259" key="10">
    <source>
        <dbReference type="PROSITE" id="PS50011"/>
    </source>
</evidence>
<dbReference type="InterPro" id="IPR006558">
    <property type="entry name" value="LamG-like"/>
</dbReference>
<dbReference type="GO" id="GO:0005524">
    <property type="term" value="F:ATP binding"/>
    <property type="evidence" value="ECO:0007669"/>
    <property type="project" value="UniProtKB-UniRule"/>
</dbReference>
<dbReference type="PANTHER" id="PTHR43289:SF6">
    <property type="entry name" value="SERINE_THREONINE-PROTEIN KINASE NEKL-3"/>
    <property type="match status" value="1"/>
</dbReference>
<keyword evidence="1 11" id="KW-0808">Transferase</keyword>
<feature type="region of interest" description="Disordered" evidence="9">
    <location>
        <begin position="398"/>
        <end position="432"/>
    </location>
</feature>
<keyword evidence="5 7" id="KW-0067">ATP-binding</keyword>
<comment type="caution">
    <text evidence="11">The sequence shown here is derived from an EMBL/GenBank/DDBJ whole genome shotgun (WGS) entry which is preliminary data.</text>
</comment>
<evidence type="ECO:0000256" key="1">
    <source>
        <dbReference type="ARBA" id="ARBA00022679"/>
    </source>
</evidence>
<evidence type="ECO:0000256" key="6">
    <source>
        <dbReference type="ARBA" id="ARBA00023157"/>
    </source>
</evidence>
<dbReference type="Gene3D" id="3.30.200.20">
    <property type="entry name" value="Phosphorylase Kinase, domain 1"/>
    <property type="match status" value="1"/>
</dbReference>
<feature type="binding site" evidence="7">
    <location>
        <position position="158"/>
    </location>
    <ligand>
        <name>ATP</name>
        <dbReference type="ChEBI" id="CHEBI:30616"/>
    </ligand>
</feature>
<dbReference type="Pfam" id="PF03781">
    <property type="entry name" value="FGE-sulfatase"/>
    <property type="match status" value="1"/>
</dbReference>
<dbReference type="InterPro" id="IPR011009">
    <property type="entry name" value="Kinase-like_dom_sf"/>
</dbReference>
<dbReference type="Pfam" id="PF13385">
    <property type="entry name" value="Laminin_G_3"/>
    <property type="match status" value="1"/>
</dbReference>
<dbReference type="Pfam" id="PF00069">
    <property type="entry name" value="Pkinase"/>
    <property type="match status" value="1"/>
</dbReference>
<dbReference type="CDD" id="cd14014">
    <property type="entry name" value="STKc_PknB_like"/>
    <property type="match status" value="1"/>
</dbReference>
<name>A0A5C6D9S1_9BACT</name>
<evidence type="ECO:0000313" key="12">
    <source>
        <dbReference type="Proteomes" id="UP000319143"/>
    </source>
</evidence>
<dbReference type="SUPFAM" id="SSF52540">
    <property type="entry name" value="P-loop containing nucleoside triphosphate hydrolases"/>
    <property type="match status" value="1"/>
</dbReference>
<accession>A0A5C6D9S1</accession>
<evidence type="ECO:0000256" key="5">
    <source>
        <dbReference type="ARBA" id="ARBA00022840"/>
    </source>
</evidence>
<dbReference type="EMBL" id="SJPV01000009">
    <property type="protein sequence ID" value="TWU33873.1"/>
    <property type="molecule type" value="Genomic_DNA"/>
</dbReference>
<keyword evidence="4 11" id="KW-0418">Kinase</keyword>
<dbReference type="InterPro" id="IPR008271">
    <property type="entry name" value="Ser/Thr_kinase_AS"/>
</dbReference>
<evidence type="ECO:0000256" key="7">
    <source>
        <dbReference type="PROSITE-ProRule" id="PRU10141"/>
    </source>
</evidence>
<dbReference type="InterPro" id="IPR049052">
    <property type="entry name" value="nSTAND1"/>
</dbReference>
<dbReference type="PROSITE" id="PS00108">
    <property type="entry name" value="PROTEIN_KINASE_ST"/>
    <property type="match status" value="1"/>
</dbReference>
<dbReference type="Pfam" id="PF20703">
    <property type="entry name" value="nSTAND1"/>
    <property type="match status" value="1"/>
</dbReference>
<dbReference type="Gene3D" id="3.90.1580.10">
    <property type="entry name" value="paralog of FGE (formylglycine-generating enzyme)"/>
    <property type="match status" value="1"/>
</dbReference>
<dbReference type="SUPFAM" id="SSF56436">
    <property type="entry name" value="C-type lectin-like"/>
    <property type="match status" value="1"/>
</dbReference>
<dbReference type="RefSeq" id="WP_197231541.1">
    <property type="nucleotide sequence ID" value="NZ_SJPV01000009.1"/>
</dbReference>
<dbReference type="PROSITE" id="PS00107">
    <property type="entry name" value="PROTEIN_KINASE_ATP"/>
    <property type="match status" value="1"/>
</dbReference>
<keyword evidence="8" id="KW-0175">Coiled coil</keyword>